<evidence type="ECO:0000313" key="2">
    <source>
        <dbReference type="Proteomes" id="UP000663452"/>
    </source>
</evidence>
<gene>
    <name evidence="1" type="ORF">JRJ22_20135</name>
</gene>
<accession>A0ABX7LA10</accession>
<dbReference type="Proteomes" id="UP000663452">
    <property type="component" value="Chromosome"/>
</dbReference>
<keyword evidence="2" id="KW-1185">Reference proteome</keyword>
<dbReference type="RefSeq" id="WP_206101206.1">
    <property type="nucleotide sequence ID" value="NZ_CP070969.1"/>
</dbReference>
<dbReference type="EMBL" id="CP070969">
    <property type="protein sequence ID" value="QSF43573.1"/>
    <property type="molecule type" value="Genomic_DNA"/>
</dbReference>
<protein>
    <recommendedName>
        <fullName evidence="3">DUF5659 domain-containing protein</fullName>
    </recommendedName>
</protein>
<name>A0ABX7LA10_9BACL</name>
<evidence type="ECO:0000313" key="1">
    <source>
        <dbReference type="EMBL" id="QSF43573.1"/>
    </source>
</evidence>
<evidence type="ECO:0008006" key="3">
    <source>
        <dbReference type="Google" id="ProtNLM"/>
    </source>
</evidence>
<proteinExistence type="predicted"/>
<sequence length="92" mass="10892">MQKVDFRYSDTDFVSYLLSVGYKHTSIEITKDHKDRPKAFVHFYEDKTELLNRLVEYKESSVKIDPLSFSANRRSINKLIKAEILKYKSTNI</sequence>
<reference evidence="1 2" key="1">
    <citation type="submission" date="2021-02" db="EMBL/GenBank/DDBJ databases">
        <title>Paenibacillus tianjinensis sp. nov.</title>
        <authorList>
            <person name="Liu H."/>
        </authorList>
    </citation>
    <scope>NUCLEOTIDE SEQUENCE [LARGE SCALE GENOMIC DNA]</scope>
    <source>
        <strain evidence="1 2">TB2019</strain>
    </source>
</reference>
<organism evidence="1 2">
    <name type="scientific">Paenibacillus tianjinensis</name>
    <dbReference type="NCBI Taxonomy" id="2810347"/>
    <lineage>
        <taxon>Bacteria</taxon>
        <taxon>Bacillati</taxon>
        <taxon>Bacillota</taxon>
        <taxon>Bacilli</taxon>
        <taxon>Bacillales</taxon>
        <taxon>Paenibacillaceae</taxon>
        <taxon>Paenibacillus</taxon>
    </lineage>
</organism>